<organism evidence="4 5">
    <name type="scientific">Massariosphaeria phaeospora</name>
    <dbReference type="NCBI Taxonomy" id="100035"/>
    <lineage>
        <taxon>Eukaryota</taxon>
        <taxon>Fungi</taxon>
        <taxon>Dikarya</taxon>
        <taxon>Ascomycota</taxon>
        <taxon>Pezizomycotina</taxon>
        <taxon>Dothideomycetes</taxon>
        <taxon>Pleosporomycetidae</taxon>
        <taxon>Pleosporales</taxon>
        <taxon>Pleosporales incertae sedis</taxon>
        <taxon>Massariosphaeria</taxon>
    </lineage>
</organism>
<dbReference type="PANTHER" id="PTHR43976">
    <property type="entry name" value="SHORT CHAIN DEHYDROGENASE"/>
    <property type="match status" value="1"/>
</dbReference>
<name>A0A7C8I6G8_9PLEO</name>
<evidence type="ECO:0000256" key="1">
    <source>
        <dbReference type="ARBA" id="ARBA00006484"/>
    </source>
</evidence>
<dbReference type="InterPro" id="IPR002347">
    <property type="entry name" value="SDR_fam"/>
</dbReference>
<dbReference type="SUPFAM" id="SSF51735">
    <property type="entry name" value="NAD(P)-binding Rossmann-fold domains"/>
    <property type="match status" value="1"/>
</dbReference>
<dbReference type="OrthoDB" id="1274115at2759"/>
<comment type="similarity">
    <text evidence="1 3">Belongs to the short-chain dehydrogenases/reductases (SDR) family.</text>
</comment>
<dbReference type="InterPro" id="IPR051911">
    <property type="entry name" value="SDR_oxidoreductase"/>
</dbReference>
<dbReference type="PANTHER" id="PTHR43976:SF16">
    <property type="entry name" value="SHORT-CHAIN DEHYDROGENASE_REDUCTASE FAMILY PROTEIN"/>
    <property type="match status" value="1"/>
</dbReference>
<sequence length="284" mass="30522">MPQLTWLVTGCSSGIGETFVQRILARGDKVVATTRGDVSRIAALADAGAKTYSLDVTATESEIKGIVAKILEGGPIDVIVNNAGYIEAGLAEETSYDHYQAQFATNFFGVVKTTQAVLPHFRENKSGTVVFIGSSGGIGGEPGAGPYCSTKFALEGFHDCMKQEVAHLNIKSVIFELGFFRTKIMHPDNVLKFRSEPIADYDGIRDLTSQFVDGINGNQPGDPKKAVEIMIDVVKGEGVAAGKEMPDRLPLGPDCLATMRKRCVGNLTTCNEWEDVIRSTNVEG</sequence>
<accession>A0A7C8I6G8</accession>
<gene>
    <name evidence="4" type="ORF">BDV95DRAFT_493442</name>
</gene>
<dbReference type="PRINTS" id="PR00080">
    <property type="entry name" value="SDRFAMILY"/>
</dbReference>
<evidence type="ECO:0000256" key="2">
    <source>
        <dbReference type="ARBA" id="ARBA00023002"/>
    </source>
</evidence>
<dbReference type="Pfam" id="PF00106">
    <property type="entry name" value="adh_short"/>
    <property type="match status" value="1"/>
</dbReference>
<dbReference type="InterPro" id="IPR036291">
    <property type="entry name" value="NAD(P)-bd_dom_sf"/>
</dbReference>
<proteinExistence type="inferred from homology"/>
<keyword evidence="5" id="KW-1185">Reference proteome</keyword>
<dbReference type="EMBL" id="JAADJZ010000010">
    <property type="protein sequence ID" value="KAF2871948.1"/>
    <property type="molecule type" value="Genomic_DNA"/>
</dbReference>
<protein>
    <submittedName>
        <fullName evidence="4">Putative hydroxybutyrate dehydrogenase</fullName>
    </submittedName>
</protein>
<dbReference type="CDD" id="cd05374">
    <property type="entry name" value="17beta-HSD-like_SDR_c"/>
    <property type="match status" value="1"/>
</dbReference>
<comment type="caution">
    <text evidence="4">The sequence shown here is derived from an EMBL/GenBank/DDBJ whole genome shotgun (WGS) entry which is preliminary data.</text>
</comment>
<evidence type="ECO:0000313" key="4">
    <source>
        <dbReference type="EMBL" id="KAF2871948.1"/>
    </source>
</evidence>
<evidence type="ECO:0000256" key="3">
    <source>
        <dbReference type="RuleBase" id="RU000363"/>
    </source>
</evidence>
<evidence type="ECO:0000313" key="5">
    <source>
        <dbReference type="Proteomes" id="UP000481861"/>
    </source>
</evidence>
<dbReference type="GO" id="GO:0016491">
    <property type="term" value="F:oxidoreductase activity"/>
    <property type="evidence" value="ECO:0007669"/>
    <property type="project" value="UniProtKB-KW"/>
</dbReference>
<keyword evidence="2" id="KW-0560">Oxidoreductase</keyword>
<dbReference type="Proteomes" id="UP000481861">
    <property type="component" value="Unassembled WGS sequence"/>
</dbReference>
<dbReference type="AlphaFoldDB" id="A0A7C8I6G8"/>
<dbReference type="Gene3D" id="3.40.50.720">
    <property type="entry name" value="NAD(P)-binding Rossmann-like Domain"/>
    <property type="match status" value="1"/>
</dbReference>
<dbReference type="PRINTS" id="PR00081">
    <property type="entry name" value="GDHRDH"/>
</dbReference>
<reference evidence="4 5" key="1">
    <citation type="submission" date="2020-01" db="EMBL/GenBank/DDBJ databases">
        <authorList>
            <consortium name="DOE Joint Genome Institute"/>
            <person name="Haridas S."/>
            <person name="Albert R."/>
            <person name="Binder M."/>
            <person name="Bloem J."/>
            <person name="Labutti K."/>
            <person name="Salamov A."/>
            <person name="Andreopoulos B."/>
            <person name="Baker S.E."/>
            <person name="Barry K."/>
            <person name="Bills G."/>
            <person name="Bluhm B.H."/>
            <person name="Cannon C."/>
            <person name="Castanera R."/>
            <person name="Culley D.E."/>
            <person name="Daum C."/>
            <person name="Ezra D."/>
            <person name="Gonzalez J.B."/>
            <person name="Henrissat B."/>
            <person name="Kuo A."/>
            <person name="Liang C."/>
            <person name="Lipzen A."/>
            <person name="Lutzoni F."/>
            <person name="Magnuson J."/>
            <person name="Mondo S."/>
            <person name="Nolan M."/>
            <person name="Ohm R."/>
            <person name="Pangilinan J."/>
            <person name="Park H.-J.H."/>
            <person name="Ramirez L."/>
            <person name="Alfaro M."/>
            <person name="Sun H."/>
            <person name="Tritt A."/>
            <person name="Yoshinaga Y."/>
            <person name="Zwiers L.-H.L."/>
            <person name="Turgeon B.G."/>
            <person name="Goodwin S.B."/>
            <person name="Spatafora J.W."/>
            <person name="Crous P.W."/>
            <person name="Grigoriev I.V."/>
        </authorList>
    </citation>
    <scope>NUCLEOTIDE SEQUENCE [LARGE SCALE GENOMIC DNA]</scope>
    <source>
        <strain evidence="4 5">CBS 611.86</strain>
    </source>
</reference>